<dbReference type="EMBL" id="CADCTU010000766">
    <property type="protein sequence ID" value="CAA9351665.1"/>
    <property type="molecule type" value="Genomic_DNA"/>
</dbReference>
<evidence type="ECO:0000256" key="5">
    <source>
        <dbReference type="PROSITE-ProRule" id="PRU10015"/>
    </source>
</evidence>
<dbReference type="InterPro" id="IPR030391">
    <property type="entry name" value="MeTrfase_TrmA_CS"/>
</dbReference>
<evidence type="ECO:0000256" key="2">
    <source>
        <dbReference type="ARBA" id="ARBA00022679"/>
    </source>
</evidence>
<name>A0A6J4M7Q8_9BACT</name>
<dbReference type="PROSITE" id="PS01231">
    <property type="entry name" value="TRMA_2"/>
    <property type="match status" value="1"/>
</dbReference>
<protein>
    <submittedName>
        <fullName evidence="6">RNA methyltransferase, TrmA family</fullName>
    </submittedName>
</protein>
<dbReference type="AlphaFoldDB" id="A0A6J4M7Q8"/>
<comment type="caution">
    <text evidence="4">Lacks conserved residue(s) required for the propagation of feature annotation.</text>
</comment>
<sequence>AARGVRVTALELDADASALSARRLPPGSRAVAGRVEDALAEALPADVVVVNPPRAGLHDRVPALLEGAGAGHRALVYVSCNPATLARDLARLPTHEVRSVRAFDMFPQTAHVETVCELARRAP</sequence>
<evidence type="ECO:0000256" key="3">
    <source>
        <dbReference type="ARBA" id="ARBA00022691"/>
    </source>
</evidence>
<keyword evidence="3 4" id="KW-0949">S-adenosyl-L-methionine</keyword>
<keyword evidence="1 4" id="KW-0489">Methyltransferase</keyword>
<dbReference type="SUPFAM" id="SSF53335">
    <property type="entry name" value="S-adenosyl-L-methionine-dependent methyltransferases"/>
    <property type="match status" value="1"/>
</dbReference>
<dbReference type="Gene3D" id="3.40.50.150">
    <property type="entry name" value="Vaccinia Virus protein VP39"/>
    <property type="match status" value="1"/>
</dbReference>
<gene>
    <name evidence="6" type="ORF">AVDCRST_MAG11-3556</name>
</gene>
<dbReference type="GO" id="GO:0032259">
    <property type="term" value="P:methylation"/>
    <property type="evidence" value="ECO:0007669"/>
    <property type="project" value="UniProtKB-KW"/>
</dbReference>
<dbReference type="InterPro" id="IPR029063">
    <property type="entry name" value="SAM-dependent_MTases_sf"/>
</dbReference>
<evidence type="ECO:0000313" key="6">
    <source>
        <dbReference type="EMBL" id="CAA9351665.1"/>
    </source>
</evidence>
<dbReference type="InterPro" id="IPR030390">
    <property type="entry name" value="MeTrfase_TrmA_AS"/>
</dbReference>
<evidence type="ECO:0000256" key="4">
    <source>
        <dbReference type="PROSITE-ProRule" id="PRU01024"/>
    </source>
</evidence>
<dbReference type="GO" id="GO:0008173">
    <property type="term" value="F:RNA methyltransferase activity"/>
    <property type="evidence" value="ECO:0007669"/>
    <property type="project" value="InterPro"/>
</dbReference>
<organism evidence="6">
    <name type="scientific">uncultured Gemmatimonadaceae bacterium</name>
    <dbReference type="NCBI Taxonomy" id="246130"/>
    <lineage>
        <taxon>Bacteria</taxon>
        <taxon>Pseudomonadati</taxon>
        <taxon>Gemmatimonadota</taxon>
        <taxon>Gemmatimonadia</taxon>
        <taxon>Gemmatimonadales</taxon>
        <taxon>Gemmatimonadaceae</taxon>
        <taxon>environmental samples</taxon>
    </lineage>
</organism>
<feature type="active site" evidence="5">
    <location>
        <position position="80"/>
    </location>
</feature>
<accession>A0A6J4M7Q8</accession>
<feature type="binding site" evidence="4">
    <location>
        <position position="11"/>
    </location>
    <ligand>
        <name>S-adenosyl-L-methionine</name>
        <dbReference type="ChEBI" id="CHEBI:59789"/>
    </ligand>
</feature>
<comment type="similarity">
    <text evidence="4">Belongs to the class I-like SAM-binding methyltransferase superfamily. RNA M5U methyltransferase family.</text>
</comment>
<dbReference type="PROSITE" id="PS51687">
    <property type="entry name" value="SAM_MT_RNA_M5U"/>
    <property type="match status" value="1"/>
</dbReference>
<proteinExistence type="inferred from homology"/>
<evidence type="ECO:0000256" key="1">
    <source>
        <dbReference type="ARBA" id="ARBA00022603"/>
    </source>
</evidence>
<dbReference type="PROSITE" id="PS01230">
    <property type="entry name" value="TRMA_1"/>
    <property type="match status" value="1"/>
</dbReference>
<keyword evidence="2 4" id="KW-0808">Transferase</keyword>
<dbReference type="InterPro" id="IPR010280">
    <property type="entry name" value="U5_MeTrfase_fam"/>
</dbReference>
<reference evidence="6" key="1">
    <citation type="submission" date="2020-02" db="EMBL/GenBank/DDBJ databases">
        <authorList>
            <person name="Meier V. D."/>
        </authorList>
    </citation>
    <scope>NUCLEOTIDE SEQUENCE</scope>
    <source>
        <strain evidence="6">AVDCRST_MAG11</strain>
    </source>
</reference>
<dbReference type="GO" id="GO:0009451">
    <property type="term" value="P:RNA modification"/>
    <property type="evidence" value="ECO:0007669"/>
    <property type="project" value="UniProtKB-ARBA"/>
</dbReference>
<dbReference type="GO" id="GO:0008757">
    <property type="term" value="F:S-adenosylmethionine-dependent methyltransferase activity"/>
    <property type="evidence" value="ECO:0007669"/>
    <property type="project" value="UniProtKB-ARBA"/>
</dbReference>
<feature type="binding site" evidence="4">
    <location>
        <position position="51"/>
    </location>
    <ligand>
        <name>S-adenosyl-L-methionine</name>
        <dbReference type="ChEBI" id="CHEBI:59789"/>
    </ligand>
</feature>
<feature type="non-terminal residue" evidence="6">
    <location>
        <position position="1"/>
    </location>
</feature>
<feature type="active site" description="Nucleophile" evidence="4">
    <location>
        <position position="80"/>
    </location>
</feature>
<dbReference type="PANTHER" id="PTHR11061:SF30">
    <property type="entry name" value="TRNA (URACIL(54)-C(5))-METHYLTRANSFERASE"/>
    <property type="match status" value="1"/>
</dbReference>
<dbReference type="PANTHER" id="PTHR11061">
    <property type="entry name" value="RNA M5U METHYLTRANSFERASE"/>
    <property type="match status" value="1"/>
</dbReference>
<dbReference type="GO" id="GO:0006396">
    <property type="term" value="P:RNA processing"/>
    <property type="evidence" value="ECO:0007669"/>
    <property type="project" value="InterPro"/>
</dbReference>
<dbReference type="Pfam" id="PF05958">
    <property type="entry name" value="tRNA_U5-meth_tr"/>
    <property type="match status" value="1"/>
</dbReference>